<dbReference type="Gene3D" id="3.40.50.11550">
    <property type="match status" value="1"/>
</dbReference>
<keyword evidence="1" id="KW-0732">Signal</keyword>
<feature type="chain" id="PRO_5001998409" description="Haem-binding uptake Tiki superfamily ChaN domain-containing protein" evidence="1">
    <location>
        <begin position="28"/>
        <end position="298"/>
    </location>
</feature>
<dbReference type="STRING" id="36874.HQ34_09000"/>
<comment type="caution">
    <text evidence="3">The sequence shown here is derived from an EMBL/GenBank/DDBJ whole genome shotgun (WGS) entry which is preliminary data.</text>
</comment>
<feature type="signal peptide" evidence="1">
    <location>
        <begin position="1"/>
        <end position="27"/>
    </location>
</feature>
<name>A0A0A2ERL7_PORCN</name>
<evidence type="ECO:0000313" key="3">
    <source>
        <dbReference type="EMBL" id="KGN81573.1"/>
    </source>
</evidence>
<dbReference type="Pfam" id="PF04187">
    <property type="entry name" value="Cofac_haem_bdg"/>
    <property type="match status" value="1"/>
</dbReference>
<dbReference type="RefSeq" id="WP_036851270.1">
    <property type="nucleotide sequence ID" value="NZ_JQJD01000025.1"/>
</dbReference>
<evidence type="ECO:0000256" key="1">
    <source>
        <dbReference type="SAM" id="SignalP"/>
    </source>
</evidence>
<dbReference type="Proteomes" id="UP000030125">
    <property type="component" value="Unassembled WGS sequence"/>
</dbReference>
<dbReference type="AlphaFoldDB" id="A0A0A2ERL7"/>
<dbReference type="EMBL" id="JQJD01000025">
    <property type="protein sequence ID" value="KGN81573.1"/>
    <property type="molecule type" value="Genomic_DNA"/>
</dbReference>
<reference evidence="3 4" key="1">
    <citation type="submission" date="2014-08" db="EMBL/GenBank/DDBJ databases">
        <title>Porphyromonas cangingivalis strain:COT-109_OH1386 Genome sequencing.</title>
        <authorList>
            <person name="Wallis C."/>
            <person name="Deusch O."/>
            <person name="O'Flynn C."/>
            <person name="Davis I."/>
            <person name="Jospin G."/>
            <person name="Darling A.E."/>
            <person name="Coil D.A."/>
            <person name="Alexiev A."/>
            <person name="Horsfall A."/>
            <person name="Kirkwood N."/>
            <person name="Harris S."/>
            <person name="Eisen J.A."/>
        </authorList>
    </citation>
    <scope>NUCLEOTIDE SEQUENCE [LARGE SCALE GENOMIC DNA]</scope>
    <source>
        <strain evidence="4">COT-109 OH1386</strain>
    </source>
</reference>
<dbReference type="SUPFAM" id="SSF159501">
    <property type="entry name" value="EreA/ChaN-like"/>
    <property type="match status" value="1"/>
</dbReference>
<dbReference type="OrthoDB" id="1680202at2"/>
<accession>A0A0A2ERL7</accession>
<protein>
    <recommendedName>
        <fullName evidence="2">Haem-binding uptake Tiki superfamily ChaN domain-containing protein</fullName>
    </recommendedName>
</protein>
<keyword evidence="4" id="KW-1185">Reference proteome</keyword>
<dbReference type="InterPro" id="IPR007314">
    <property type="entry name" value="Cofac_haem-bd_dom"/>
</dbReference>
<sequence length="298" mass="34356">MISKTMKRLLYILCLCCFIPLSFVAQAVDKPAYALFDKEGKKITYSTLIDALSGYDAVFLGEMHNCPITHWLEFEVIRSLYGLHRDKLTIGAEMLESDNQLILDEYMSGTITSDRFEAEARLWPNHSTDYEPVVYFAKEHSIPFVATNVPRRYANSVKNKGFEVLNTLSNEAKRYIAPLPIPFEYDEKESQSAFGMMHMMGRKSPEEIRRFAEAQAVKDATMGWFIAQNLRHKFVHLNGSYHTERKGGIIPYLLCYRPNTSIVTVLFVRQENISALDEENKDRADFYVCIPEDMVHSY</sequence>
<organism evidence="3 4">
    <name type="scientific">Porphyromonas cangingivalis</name>
    <dbReference type="NCBI Taxonomy" id="36874"/>
    <lineage>
        <taxon>Bacteria</taxon>
        <taxon>Pseudomonadati</taxon>
        <taxon>Bacteroidota</taxon>
        <taxon>Bacteroidia</taxon>
        <taxon>Bacteroidales</taxon>
        <taxon>Porphyromonadaceae</taxon>
        <taxon>Porphyromonas</taxon>
    </lineage>
</organism>
<evidence type="ECO:0000259" key="2">
    <source>
        <dbReference type="Pfam" id="PF04187"/>
    </source>
</evidence>
<evidence type="ECO:0000313" key="4">
    <source>
        <dbReference type="Proteomes" id="UP000030125"/>
    </source>
</evidence>
<feature type="domain" description="Haem-binding uptake Tiki superfamily ChaN" evidence="2">
    <location>
        <begin position="48"/>
        <end position="253"/>
    </location>
</feature>
<dbReference type="eggNOG" id="COG3016">
    <property type="taxonomic scope" value="Bacteria"/>
</dbReference>
<proteinExistence type="predicted"/>
<dbReference type="CDD" id="cd14727">
    <property type="entry name" value="ChanN-like"/>
    <property type="match status" value="1"/>
</dbReference>
<gene>
    <name evidence="3" type="ORF">HQ35_04135</name>
</gene>